<dbReference type="AlphaFoldDB" id="A0AAD4XCS9"/>
<organism evidence="2 3">
    <name type="scientific">Papaver atlanticum</name>
    <dbReference type="NCBI Taxonomy" id="357466"/>
    <lineage>
        <taxon>Eukaryota</taxon>
        <taxon>Viridiplantae</taxon>
        <taxon>Streptophyta</taxon>
        <taxon>Embryophyta</taxon>
        <taxon>Tracheophyta</taxon>
        <taxon>Spermatophyta</taxon>
        <taxon>Magnoliopsida</taxon>
        <taxon>Ranunculales</taxon>
        <taxon>Papaveraceae</taxon>
        <taxon>Papaveroideae</taxon>
        <taxon>Papaver</taxon>
    </lineage>
</organism>
<dbReference type="EMBL" id="JAJJMB010011474">
    <property type="protein sequence ID" value="KAI3902015.1"/>
    <property type="molecule type" value="Genomic_DNA"/>
</dbReference>
<evidence type="ECO:0000259" key="1">
    <source>
        <dbReference type="Pfam" id="PF12274"/>
    </source>
</evidence>
<dbReference type="Proteomes" id="UP001202328">
    <property type="component" value="Unassembled WGS sequence"/>
</dbReference>
<name>A0AAD4XCS9_9MAGN</name>
<feature type="domain" description="DUF3615" evidence="1">
    <location>
        <begin position="41"/>
        <end position="113"/>
    </location>
</feature>
<evidence type="ECO:0000313" key="3">
    <source>
        <dbReference type="Proteomes" id="UP001202328"/>
    </source>
</evidence>
<sequence length="125" mass="13824">MDVCEGFCLPAASVHLETVFAFLECQIFVHLELVEPGFLTTVYIGKCMLHHIDFTAKKTDVADAPEEMFFAELTSIMGVRCVELCKCMGPKDSISGDKNYGCRYCCTHNVQHPSDGGFKTGCVDE</sequence>
<dbReference type="InterPro" id="IPR022059">
    <property type="entry name" value="DUF3615"/>
</dbReference>
<gene>
    <name evidence="2" type="ORF">MKW98_013689</name>
</gene>
<protein>
    <recommendedName>
        <fullName evidence="1">DUF3615 domain-containing protein</fullName>
    </recommendedName>
</protein>
<proteinExistence type="predicted"/>
<keyword evidence="3" id="KW-1185">Reference proteome</keyword>
<dbReference type="Pfam" id="PF12274">
    <property type="entry name" value="DUF3615"/>
    <property type="match status" value="1"/>
</dbReference>
<reference evidence="2" key="1">
    <citation type="submission" date="2022-04" db="EMBL/GenBank/DDBJ databases">
        <title>A functionally conserved STORR gene fusion in Papaver species that diverged 16.8 million years ago.</title>
        <authorList>
            <person name="Catania T."/>
        </authorList>
    </citation>
    <scope>NUCLEOTIDE SEQUENCE</scope>
    <source>
        <strain evidence="2">S-188037</strain>
    </source>
</reference>
<accession>A0AAD4XCS9</accession>
<comment type="caution">
    <text evidence="2">The sequence shown here is derived from an EMBL/GenBank/DDBJ whole genome shotgun (WGS) entry which is preliminary data.</text>
</comment>
<evidence type="ECO:0000313" key="2">
    <source>
        <dbReference type="EMBL" id="KAI3902015.1"/>
    </source>
</evidence>